<proteinExistence type="predicted"/>
<dbReference type="PANTHER" id="PTHR46791:SF11">
    <property type="entry name" value="INTEGRASE CATALYTIC DOMAIN-CONTAINING PROTEIN"/>
    <property type="match status" value="1"/>
</dbReference>
<evidence type="ECO:0000259" key="1">
    <source>
        <dbReference type="PROSITE" id="PS50994"/>
    </source>
</evidence>
<dbReference type="Proteomes" id="UP001059041">
    <property type="component" value="Unassembled WGS sequence"/>
</dbReference>
<dbReference type="PANTHER" id="PTHR46791">
    <property type="entry name" value="EXPRESSED PROTEIN"/>
    <property type="match status" value="1"/>
</dbReference>
<dbReference type="GO" id="GO:0003676">
    <property type="term" value="F:nucleic acid binding"/>
    <property type="evidence" value="ECO:0007669"/>
    <property type="project" value="InterPro"/>
</dbReference>
<evidence type="ECO:0000313" key="3">
    <source>
        <dbReference type="Proteomes" id="UP001059041"/>
    </source>
</evidence>
<organism evidence="2 3">
    <name type="scientific">Triplophysa rosa</name>
    <name type="common">Cave loach</name>
    <dbReference type="NCBI Taxonomy" id="992332"/>
    <lineage>
        <taxon>Eukaryota</taxon>
        <taxon>Metazoa</taxon>
        <taxon>Chordata</taxon>
        <taxon>Craniata</taxon>
        <taxon>Vertebrata</taxon>
        <taxon>Euteleostomi</taxon>
        <taxon>Actinopterygii</taxon>
        <taxon>Neopterygii</taxon>
        <taxon>Teleostei</taxon>
        <taxon>Ostariophysi</taxon>
        <taxon>Cypriniformes</taxon>
        <taxon>Nemacheilidae</taxon>
        <taxon>Triplophysa</taxon>
    </lineage>
</organism>
<dbReference type="GO" id="GO:0015074">
    <property type="term" value="P:DNA integration"/>
    <property type="evidence" value="ECO:0007669"/>
    <property type="project" value="InterPro"/>
</dbReference>
<dbReference type="SUPFAM" id="SSF53098">
    <property type="entry name" value="Ribonuclease H-like"/>
    <property type="match status" value="1"/>
</dbReference>
<dbReference type="InterPro" id="IPR058913">
    <property type="entry name" value="Integrase_dom_put"/>
</dbReference>
<dbReference type="InterPro" id="IPR012337">
    <property type="entry name" value="RNaseH-like_sf"/>
</dbReference>
<reference evidence="2" key="1">
    <citation type="submission" date="2021-02" db="EMBL/GenBank/DDBJ databases">
        <title>Comparative genomics reveals that relaxation of natural selection precedes convergent phenotypic evolution of cavefish.</title>
        <authorList>
            <person name="Peng Z."/>
        </authorList>
    </citation>
    <scope>NUCLEOTIDE SEQUENCE</scope>
    <source>
        <tissue evidence="2">Muscle</tissue>
    </source>
</reference>
<dbReference type="InterPro" id="IPR001584">
    <property type="entry name" value="Integrase_cat-core"/>
</dbReference>
<sequence length="401" mass="45241">YLCQTLSRHVDVPPPIIIQALQELFALVRQQIELTAPSTEVTTVAGGTGYDIDRETLAELCELNFSKHYIAKLLGVSCRTVCRRMREFGFSTKTYSNICDQDLNIAASLHEVDSIGVLSRMYGLGCVVRRTYSVRGPLSLWHVDTNHKLIRYNIVIFGAVDGFSRKMMCLNAATNNRASTALSFFKEATERYGVPARVRADQGVENVEIASFMFSVSGIDHGSFMSGKSVHNQRCSIPLHTSYCNYEQKHIREGHGLCHLKYYETLQSLERDHLLDLSSAKDIFCVHYIFLSKLQEDFSTFVTGWNHHPLSTEGNLSPEQKWHIGLLHTQLEQPDNLEDIQEPDIDWEVAAEHDGADVDGAVLVPEFECPLNEQELAELDALIHHNDPNTPPTDLYAICRK</sequence>
<dbReference type="Pfam" id="PF24764">
    <property type="entry name" value="rva_4"/>
    <property type="match status" value="1"/>
</dbReference>
<accession>A0A9W7T2P1</accession>
<dbReference type="EMBL" id="JAFHDT010000480">
    <property type="protein sequence ID" value="KAI7789387.1"/>
    <property type="molecule type" value="Genomic_DNA"/>
</dbReference>
<protein>
    <recommendedName>
        <fullName evidence="1">Integrase catalytic domain-containing protein</fullName>
    </recommendedName>
</protein>
<dbReference type="AlphaFoldDB" id="A0A9W7T2P1"/>
<feature type="non-terminal residue" evidence="2">
    <location>
        <position position="401"/>
    </location>
</feature>
<comment type="caution">
    <text evidence="2">The sequence shown here is derived from an EMBL/GenBank/DDBJ whole genome shotgun (WGS) entry which is preliminary data.</text>
</comment>
<feature type="domain" description="Integrase catalytic" evidence="1">
    <location>
        <begin position="133"/>
        <end position="203"/>
    </location>
</feature>
<dbReference type="InterPro" id="IPR036397">
    <property type="entry name" value="RNaseH_sf"/>
</dbReference>
<keyword evidence="3" id="KW-1185">Reference proteome</keyword>
<evidence type="ECO:0000313" key="2">
    <source>
        <dbReference type="EMBL" id="KAI7789387.1"/>
    </source>
</evidence>
<dbReference type="PROSITE" id="PS50994">
    <property type="entry name" value="INTEGRASE"/>
    <property type="match status" value="1"/>
</dbReference>
<gene>
    <name evidence="2" type="ORF">IRJ41_018294</name>
</gene>
<dbReference type="Gene3D" id="3.30.420.10">
    <property type="entry name" value="Ribonuclease H-like superfamily/Ribonuclease H"/>
    <property type="match status" value="1"/>
</dbReference>
<name>A0A9W7T2P1_TRIRA</name>